<dbReference type="eggNOG" id="COG3396">
    <property type="taxonomic scope" value="Bacteria"/>
</dbReference>
<dbReference type="PATRIC" id="fig|1435356.3.peg.4522"/>
<dbReference type="EMBL" id="CP006996">
    <property type="protein sequence ID" value="AHD23932.1"/>
    <property type="molecule type" value="Genomic_DNA"/>
</dbReference>
<protein>
    <submittedName>
        <fullName evidence="1">Uncharacterized protein</fullName>
    </submittedName>
</protein>
<gene>
    <name evidence="1" type="ORF">Y013_22455</name>
</gene>
<dbReference type="Proteomes" id="UP000018781">
    <property type="component" value="Chromosome"/>
</dbReference>
<accession>V9XRB1</accession>
<reference evidence="1 2" key="1">
    <citation type="journal article" date="2014" name="Genome Announc.">
        <title>Complete Genome of Rhodococcus pyridinivorans SB3094, a Methyl-Ethyl-Ketone-Degrading Bacterium Used for Bioaugmentation.</title>
        <authorList>
            <person name="Dueholm M.S."/>
            <person name="Albertsen M."/>
            <person name="D'Imperio S."/>
            <person name="Tale V.P."/>
            <person name="Lewis D."/>
            <person name="Nielsen P.H."/>
            <person name="Nielsen J.L."/>
        </authorList>
    </citation>
    <scope>NUCLEOTIDE SEQUENCE [LARGE SCALE GENOMIC DNA]</scope>
    <source>
        <strain evidence="1 2">SB3094</strain>
    </source>
</reference>
<organism evidence="1 2">
    <name type="scientific">Rhodococcus pyridinivorans SB3094</name>
    <dbReference type="NCBI Taxonomy" id="1435356"/>
    <lineage>
        <taxon>Bacteria</taxon>
        <taxon>Bacillati</taxon>
        <taxon>Actinomycetota</taxon>
        <taxon>Actinomycetes</taxon>
        <taxon>Mycobacteriales</taxon>
        <taxon>Nocardiaceae</taxon>
        <taxon>Rhodococcus</taxon>
    </lineage>
</organism>
<proteinExistence type="predicted"/>
<evidence type="ECO:0000313" key="1">
    <source>
        <dbReference type="EMBL" id="AHD23932.1"/>
    </source>
</evidence>
<name>V9XRB1_9NOCA</name>
<dbReference type="HOGENOM" id="CLU_2847018_0_0_11"/>
<dbReference type="AlphaFoldDB" id="V9XRB1"/>
<dbReference type="KEGG" id="rpy:Y013_22455"/>
<evidence type="ECO:0000313" key="2">
    <source>
        <dbReference type="Proteomes" id="UP000018781"/>
    </source>
</evidence>
<sequence length="65" mass="7164">MKSMIHPDVCVNAGLDKDRAPEVARTNKHHHDKIRTSGSKLMSFLDSVGLVGGPSKVLYKKVHLL</sequence>